<organism evidence="1 2">
    <name type="scientific">Bifidobacterium pseudolongum subsp. globosum</name>
    <dbReference type="NCBI Taxonomy" id="1690"/>
    <lineage>
        <taxon>Bacteria</taxon>
        <taxon>Bacillati</taxon>
        <taxon>Actinomycetota</taxon>
        <taxon>Actinomycetes</taxon>
        <taxon>Bifidobacteriales</taxon>
        <taxon>Bifidobacteriaceae</taxon>
        <taxon>Bifidobacterium</taxon>
    </lineage>
</organism>
<evidence type="ECO:0000313" key="1">
    <source>
        <dbReference type="EMBL" id="RYQ66071.1"/>
    </source>
</evidence>
<evidence type="ECO:0000313" key="2">
    <source>
        <dbReference type="Proteomes" id="UP000293268"/>
    </source>
</evidence>
<comment type="caution">
    <text evidence="1">The sequence shown here is derived from an EMBL/GenBank/DDBJ whole genome shotgun (WGS) entry which is preliminary data.</text>
</comment>
<dbReference type="RefSeq" id="WP_129913589.1">
    <property type="nucleotide sequence ID" value="NZ_SBKU01000012.1"/>
</dbReference>
<gene>
    <name evidence="1" type="ORF">PG2072B_1509</name>
</gene>
<reference evidence="1 2" key="1">
    <citation type="submission" date="2019-01" db="EMBL/GenBank/DDBJ databases">
        <title>Unveiling genomic diversity among members of the Bifidobacterium pseudolongum species, a widely distributed gut commensal of the animal kingdom.</title>
        <authorList>
            <person name="Lugli G.A."/>
            <person name="Duranti S."/>
            <person name="Albert K."/>
            <person name="Mancabelli L."/>
            <person name="Napoli S."/>
            <person name="Viappiani A."/>
            <person name="Anzalone R."/>
            <person name="Longhi G."/>
            <person name="Milani C."/>
            <person name="Turroni F."/>
            <person name="Alessandri G."/>
            <person name="Sela D.A."/>
            <person name="Van Sinderen D."/>
            <person name="Ventura M."/>
        </authorList>
    </citation>
    <scope>NUCLEOTIDE SEQUENCE [LARGE SCALE GENOMIC DNA]</scope>
    <source>
        <strain evidence="1 2">2072B</strain>
    </source>
</reference>
<dbReference type="EMBL" id="SBKU01000012">
    <property type="protein sequence ID" value="RYQ66071.1"/>
    <property type="molecule type" value="Genomic_DNA"/>
</dbReference>
<sequence>MQTAFEGLDYDAGREIGPMEATAQRIVADYETEWPDYDPIQAGLLQALRTLAQNIDVQNRKGREISRNMAQWLDTLARLSELHPADVAIDDDVASVWSGTGIEADA</sequence>
<protein>
    <submittedName>
        <fullName evidence="1">Uncharacterized protein</fullName>
    </submittedName>
</protein>
<accession>A0A4Q5BDH8</accession>
<dbReference type="AlphaFoldDB" id="A0A4Q5BDH8"/>
<proteinExistence type="predicted"/>
<dbReference type="Proteomes" id="UP000293268">
    <property type="component" value="Unassembled WGS sequence"/>
</dbReference>
<name>A0A4Q5BDH8_9BIFI</name>